<dbReference type="RefSeq" id="WP_158981752.1">
    <property type="nucleotide sequence ID" value="NZ_WSFO01000022.1"/>
</dbReference>
<reference evidence="3 4" key="1">
    <citation type="submission" date="2019-12" db="EMBL/GenBank/DDBJ databases">
        <authorList>
            <person name="Zhang Y.-J."/>
        </authorList>
    </citation>
    <scope>NUCLEOTIDE SEQUENCE [LARGE SCALE GENOMIC DNA]</scope>
    <source>
        <strain evidence="3 4">H18S-6</strain>
    </source>
</reference>
<sequence length="172" mass="18490">MKQKSARSKGDTRATASATDKENDLVPKAYNLLGGEQLLDKPVGNAFEAHDLILRGIPTKAFVHLAHQLGPLASEDAVFRATGVSLCFIERDAKAGNREGRLSVVQSKNAWQLAVILALGVDVFGDQESTCAWMLSPAIALDNRCPIDLICTAPGATAVEVLIKRIEYGVYI</sequence>
<evidence type="ECO:0000313" key="3">
    <source>
        <dbReference type="EMBL" id="KAE9625092.1"/>
    </source>
</evidence>
<dbReference type="Pfam" id="PF09722">
    <property type="entry name" value="Xre_MbcA_ParS_C"/>
    <property type="match status" value="1"/>
</dbReference>
<evidence type="ECO:0000313" key="4">
    <source>
        <dbReference type="Proteomes" id="UP000441586"/>
    </source>
</evidence>
<feature type="region of interest" description="Disordered" evidence="1">
    <location>
        <begin position="1"/>
        <end position="20"/>
    </location>
</feature>
<dbReference type="InterPro" id="IPR011979">
    <property type="entry name" value="Antitox_Xre"/>
</dbReference>
<accession>A0A6A4RC95</accession>
<proteinExistence type="predicted"/>
<protein>
    <submittedName>
        <fullName evidence="3">DUF2384 domain-containing protein</fullName>
    </submittedName>
</protein>
<dbReference type="AlphaFoldDB" id="A0A6A4RC95"/>
<name>A0A6A4RC95_9RHOB</name>
<dbReference type="NCBIfam" id="TIGR02293">
    <property type="entry name" value="TAS_TIGR02293"/>
    <property type="match status" value="1"/>
</dbReference>
<evidence type="ECO:0000259" key="2">
    <source>
        <dbReference type="Pfam" id="PF09722"/>
    </source>
</evidence>
<dbReference type="InterPro" id="IPR024467">
    <property type="entry name" value="Xre/MbcA/ParS-like_toxin-bd"/>
</dbReference>
<feature type="domain" description="Antitoxin Xre/MbcA/ParS-like toxin-binding" evidence="2">
    <location>
        <begin position="121"/>
        <end position="169"/>
    </location>
</feature>
<organism evidence="3 4">
    <name type="scientific">Parasedimentitalea maritima</name>
    <dbReference type="NCBI Taxonomy" id="2578117"/>
    <lineage>
        <taxon>Bacteria</taxon>
        <taxon>Pseudomonadati</taxon>
        <taxon>Pseudomonadota</taxon>
        <taxon>Alphaproteobacteria</taxon>
        <taxon>Rhodobacterales</taxon>
        <taxon>Paracoccaceae</taxon>
        <taxon>Parasedimentitalea</taxon>
    </lineage>
</organism>
<dbReference type="EMBL" id="WSFO01000022">
    <property type="protein sequence ID" value="KAE9625092.1"/>
    <property type="molecule type" value="Genomic_DNA"/>
</dbReference>
<comment type="caution">
    <text evidence="3">The sequence shown here is derived from an EMBL/GenBank/DDBJ whole genome shotgun (WGS) entry which is preliminary data.</text>
</comment>
<dbReference type="Proteomes" id="UP000441586">
    <property type="component" value="Unassembled WGS sequence"/>
</dbReference>
<evidence type="ECO:0000256" key="1">
    <source>
        <dbReference type="SAM" id="MobiDB-lite"/>
    </source>
</evidence>
<gene>
    <name evidence="3" type="ORF">GP644_22745</name>
</gene>